<gene>
    <name evidence="2" type="ORF">METZ01_LOCUS198741</name>
</gene>
<name>A0A382E7Q0_9ZZZZ</name>
<accession>A0A382E7Q0</accession>
<dbReference type="EMBL" id="UINC01042783">
    <property type="protein sequence ID" value="SVB45887.1"/>
    <property type="molecule type" value="Genomic_DNA"/>
</dbReference>
<evidence type="ECO:0008006" key="3">
    <source>
        <dbReference type="Google" id="ProtNLM"/>
    </source>
</evidence>
<organism evidence="2">
    <name type="scientific">marine metagenome</name>
    <dbReference type="NCBI Taxonomy" id="408172"/>
    <lineage>
        <taxon>unclassified sequences</taxon>
        <taxon>metagenomes</taxon>
        <taxon>ecological metagenomes</taxon>
    </lineage>
</organism>
<keyword evidence="1" id="KW-0472">Membrane</keyword>
<evidence type="ECO:0000313" key="2">
    <source>
        <dbReference type="EMBL" id="SVB45887.1"/>
    </source>
</evidence>
<reference evidence="2" key="1">
    <citation type="submission" date="2018-05" db="EMBL/GenBank/DDBJ databases">
        <authorList>
            <person name="Lanie J.A."/>
            <person name="Ng W.-L."/>
            <person name="Kazmierczak K.M."/>
            <person name="Andrzejewski T.M."/>
            <person name="Davidsen T.M."/>
            <person name="Wayne K.J."/>
            <person name="Tettelin H."/>
            <person name="Glass J.I."/>
            <person name="Rusch D."/>
            <person name="Podicherti R."/>
            <person name="Tsui H.-C.T."/>
            <person name="Winkler M.E."/>
        </authorList>
    </citation>
    <scope>NUCLEOTIDE SEQUENCE</scope>
</reference>
<feature type="non-terminal residue" evidence="2">
    <location>
        <position position="154"/>
    </location>
</feature>
<proteinExistence type="predicted"/>
<protein>
    <recommendedName>
        <fullName evidence="3">TonB C-terminal domain-containing protein</fullName>
    </recommendedName>
</protein>
<dbReference type="AlphaFoldDB" id="A0A382E7Q0"/>
<keyword evidence="1" id="KW-0812">Transmembrane</keyword>
<evidence type="ECO:0000256" key="1">
    <source>
        <dbReference type="SAM" id="Phobius"/>
    </source>
</evidence>
<feature type="transmembrane region" description="Helical" evidence="1">
    <location>
        <begin position="7"/>
        <end position="29"/>
    </location>
</feature>
<sequence length="154" mass="16529">MSLKRSGSAFVISAALHGFAVLLLGIYLITQTQTFKNLISAEVLEVKEPPKPKVRKPIIKPIVKPTIPTENTVVVEQVQVQPRVTTAAVQRPTTVQTQTVLEFSQRVVKINAPINPNVPRVVTNTPTPQVITHTNLPVTDAPGALAFSGPVASA</sequence>
<keyword evidence="1" id="KW-1133">Transmembrane helix</keyword>